<dbReference type="InterPro" id="IPR029063">
    <property type="entry name" value="SAM-dependent_MTases_sf"/>
</dbReference>
<name>A0A917WH95_9RHOB</name>
<gene>
    <name evidence="2" type="ORF">GCM10011534_30350</name>
</gene>
<dbReference type="Proteomes" id="UP000649829">
    <property type="component" value="Unassembled WGS sequence"/>
</dbReference>
<evidence type="ECO:0000313" key="3">
    <source>
        <dbReference type="Proteomes" id="UP000649829"/>
    </source>
</evidence>
<organism evidence="2 3">
    <name type="scientific">Pseudooceanicola nanhaiensis</name>
    <dbReference type="NCBI Taxonomy" id="375761"/>
    <lineage>
        <taxon>Bacteria</taxon>
        <taxon>Pseudomonadati</taxon>
        <taxon>Pseudomonadota</taxon>
        <taxon>Alphaproteobacteria</taxon>
        <taxon>Rhodobacterales</taxon>
        <taxon>Paracoccaceae</taxon>
        <taxon>Pseudooceanicola</taxon>
    </lineage>
</organism>
<sequence length="154" mass="16397">MMAERGMAPDPVDASAGMVALARETYGLPARQATFDEIDGGAVYDAVWANFSLLHAPRAEMPGHLERLARALRPGGLIHLGMKVGEGEGRDGLNRFYTYWRVEELQAALEAAGFAVDGGGPARQGKGARRRALRLVPGDGAAGRIALARGAWRT</sequence>
<dbReference type="InterPro" id="IPR041698">
    <property type="entry name" value="Methyltransf_25"/>
</dbReference>
<dbReference type="AlphaFoldDB" id="A0A917WH95"/>
<dbReference type="Gene3D" id="3.40.50.150">
    <property type="entry name" value="Vaccinia Virus protein VP39"/>
    <property type="match status" value="1"/>
</dbReference>
<accession>A0A917WH95</accession>
<keyword evidence="3" id="KW-1185">Reference proteome</keyword>
<protein>
    <recommendedName>
        <fullName evidence="1">Methyltransferase domain-containing protein</fullName>
    </recommendedName>
</protein>
<proteinExistence type="predicted"/>
<reference evidence="2" key="1">
    <citation type="journal article" date="2014" name="Int. J. Syst. Evol. Microbiol.">
        <title>Complete genome sequence of Corynebacterium casei LMG S-19264T (=DSM 44701T), isolated from a smear-ripened cheese.</title>
        <authorList>
            <consortium name="US DOE Joint Genome Institute (JGI-PGF)"/>
            <person name="Walter F."/>
            <person name="Albersmeier A."/>
            <person name="Kalinowski J."/>
            <person name="Ruckert C."/>
        </authorList>
    </citation>
    <scope>NUCLEOTIDE SEQUENCE</scope>
    <source>
        <strain evidence="2">CGMCC 1.6293</strain>
    </source>
</reference>
<evidence type="ECO:0000313" key="2">
    <source>
        <dbReference type="EMBL" id="GGM06404.1"/>
    </source>
</evidence>
<dbReference type="SUPFAM" id="SSF53335">
    <property type="entry name" value="S-adenosyl-L-methionine-dependent methyltransferases"/>
    <property type="match status" value="1"/>
</dbReference>
<dbReference type="Pfam" id="PF13649">
    <property type="entry name" value="Methyltransf_25"/>
    <property type="match status" value="1"/>
</dbReference>
<reference evidence="2" key="2">
    <citation type="submission" date="2020-09" db="EMBL/GenBank/DDBJ databases">
        <authorList>
            <person name="Sun Q."/>
            <person name="Zhou Y."/>
        </authorList>
    </citation>
    <scope>NUCLEOTIDE SEQUENCE</scope>
    <source>
        <strain evidence="2">CGMCC 1.6293</strain>
    </source>
</reference>
<dbReference type="EMBL" id="BMLF01000002">
    <property type="protein sequence ID" value="GGM06404.1"/>
    <property type="molecule type" value="Genomic_DNA"/>
</dbReference>
<feature type="domain" description="Methyltransferase" evidence="1">
    <location>
        <begin position="12"/>
        <end position="76"/>
    </location>
</feature>
<comment type="caution">
    <text evidence="2">The sequence shown here is derived from an EMBL/GenBank/DDBJ whole genome shotgun (WGS) entry which is preliminary data.</text>
</comment>
<evidence type="ECO:0000259" key="1">
    <source>
        <dbReference type="Pfam" id="PF13649"/>
    </source>
</evidence>